<dbReference type="AlphaFoldDB" id="A0A4C1UBY8"/>
<gene>
    <name evidence="2" type="ORF">EVAR_22326_1</name>
</gene>
<comment type="caution">
    <text evidence="2">The sequence shown here is derived from an EMBL/GenBank/DDBJ whole genome shotgun (WGS) entry which is preliminary data.</text>
</comment>
<organism evidence="2 3">
    <name type="scientific">Eumeta variegata</name>
    <name type="common">Bagworm moth</name>
    <name type="synonym">Eumeta japonica</name>
    <dbReference type="NCBI Taxonomy" id="151549"/>
    <lineage>
        <taxon>Eukaryota</taxon>
        <taxon>Metazoa</taxon>
        <taxon>Ecdysozoa</taxon>
        <taxon>Arthropoda</taxon>
        <taxon>Hexapoda</taxon>
        <taxon>Insecta</taxon>
        <taxon>Pterygota</taxon>
        <taxon>Neoptera</taxon>
        <taxon>Endopterygota</taxon>
        <taxon>Lepidoptera</taxon>
        <taxon>Glossata</taxon>
        <taxon>Ditrysia</taxon>
        <taxon>Tineoidea</taxon>
        <taxon>Psychidae</taxon>
        <taxon>Oiketicinae</taxon>
        <taxon>Eumeta</taxon>
    </lineage>
</organism>
<evidence type="ECO:0000313" key="2">
    <source>
        <dbReference type="EMBL" id="GBP23466.1"/>
    </source>
</evidence>
<feature type="compositionally biased region" description="Basic residues" evidence="1">
    <location>
        <begin position="61"/>
        <end position="77"/>
    </location>
</feature>
<protein>
    <submittedName>
        <fullName evidence="2">Uncharacterized protein</fullName>
    </submittedName>
</protein>
<reference evidence="2 3" key="1">
    <citation type="journal article" date="2019" name="Commun. Biol.">
        <title>The bagworm genome reveals a unique fibroin gene that provides high tensile strength.</title>
        <authorList>
            <person name="Kono N."/>
            <person name="Nakamura H."/>
            <person name="Ohtoshi R."/>
            <person name="Tomita M."/>
            <person name="Numata K."/>
            <person name="Arakawa K."/>
        </authorList>
    </citation>
    <scope>NUCLEOTIDE SEQUENCE [LARGE SCALE GENOMIC DNA]</scope>
</reference>
<sequence length="166" mass="18665">MLYSAERLELEFRILHVSRNIPSRCSSGVFLHIRVAIDLRKRAKTARQPIRRRPPRETRTRARPPVRRGRRQLRRSRVANCPPAALRARCNPAADKAERRVRVIKRAARAAPRCDAGRDLGFRSAGGERLSKMPEGGGAFALPGEMISYPVHVLDSKPRPAFGDGD</sequence>
<name>A0A4C1UBY8_EUMVA</name>
<dbReference type="EMBL" id="BGZK01000150">
    <property type="protein sequence ID" value="GBP23466.1"/>
    <property type="molecule type" value="Genomic_DNA"/>
</dbReference>
<dbReference type="Proteomes" id="UP000299102">
    <property type="component" value="Unassembled WGS sequence"/>
</dbReference>
<feature type="region of interest" description="Disordered" evidence="1">
    <location>
        <begin position="43"/>
        <end position="78"/>
    </location>
</feature>
<proteinExistence type="predicted"/>
<keyword evidence="3" id="KW-1185">Reference proteome</keyword>
<feature type="compositionally biased region" description="Basic residues" evidence="1">
    <location>
        <begin position="43"/>
        <end position="54"/>
    </location>
</feature>
<evidence type="ECO:0000313" key="3">
    <source>
        <dbReference type="Proteomes" id="UP000299102"/>
    </source>
</evidence>
<accession>A0A4C1UBY8</accession>
<evidence type="ECO:0000256" key="1">
    <source>
        <dbReference type="SAM" id="MobiDB-lite"/>
    </source>
</evidence>